<reference evidence="3" key="1">
    <citation type="journal article" date="2016" name="Nat. Biotechnol.">
        <title>Sequencing wild and cultivated cassava and related species reveals extensive interspecific hybridization and genetic diversity.</title>
        <authorList>
            <person name="Bredeson J.V."/>
            <person name="Lyons J.B."/>
            <person name="Prochnik S.E."/>
            <person name="Wu G.A."/>
            <person name="Ha C.M."/>
            <person name="Edsinger-Gonzales E."/>
            <person name="Grimwood J."/>
            <person name="Schmutz J."/>
            <person name="Rabbi I.Y."/>
            <person name="Egesi C."/>
            <person name="Nauluvula P."/>
            <person name="Lebot V."/>
            <person name="Ndunguru J."/>
            <person name="Mkamilo G."/>
            <person name="Bart R.S."/>
            <person name="Setter T.L."/>
            <person name="Gleadow R.M."/>
            <person name="Kulakow P."/>
            <person name="Ferguson M.E."/>
            <person name="Rounsley S."/>
            <person name="Rokhsar D.S."/>
        </authorList>
    </citation>
    <scope>NUCLEOTIDE SEQUENCE [LARGE SCALE GENOMIC DNA]</scope>
    <source>
        <strain evidence="3">cv. AM560-2</strain>
    </source>
</reference>
<dbReference type="Proteomes" id="UP000091857">
    <property type="component" value="Chromosome 7"/>
</dbReference>
<evidence type="ECO:0000313" key="3">
    <source>
        <dbReference type="Proteomes" id="UP000091857"/>
    </source>
</evidence>
<dbReference type="EMBL" id="CM004393">
    <property type="protein sequence ID" value="OAY46170.1"/>
    <property type="molecule type" value="Genomic_DNA"/>
</dbReference>
<dbReference type="AlphaFoldDB" id="A0A2C9VN76"/>
<gene>
    <name evidence="2" type="ORF">MANES_07G122400v8</name>
</gene>
<feature type="chain" id="PRO_5012790612" evidence="1">
    <location>
        <begin position="23"/>
        <end position="84"/>
    </location>
</feature>
<feature type="signal peptide" evidence="1">
    <location>
        <begin position="1"/>
        <end position="22"/>
    </location>
</feature>
<proteinExistence type="predicted"/>
<evidence type="ECO:0000313" key="2">
    <source>
        <dbReference type="EMBL" id="OAY46170.1"/>
    </source>
</evidence>
<dbReference type="PANTHER" id="PTHR37078">
    <property type="entry name" value="NODULE CYSTEINE-RICH (NCR) SECRETED PEPTIDE"/>
    <property type="match status" value="1"/>
</dbReference>
<protein>
    <submittedName>
        <fullName evidence="2">Uncharacterized protein</fullName>
    </submittedName>
</protein>
<keyword evidence="3" id="KW-1185">Reference proteome</keyword>
<dbReference type="PANTHER" id="PTHR37078:SF4">
    <property type="entry name" value="PROTEIN, PUTATIVE-RELATED"/>
    <property type="match status" value="1"/>
</dbReference>
<dbReference type="Gramene" id="Manes.07G122400.1.v8.1">
    <property type="protein sequence ID" value="Manes.07G122400.1.v8.1.CDS"/>
    <property type="gene ID" value="Manes.07G122400.v8.1"/>
</dbReference>
<organism evidence="2 3">
    <name type="scientific">Manihot esculenta</name>
    <name type="common">Cassava</name>
    <name type="synonym">Jatropha manihot</name>
    <dbReference type="NCBI Taxonomy" id="3983"/>
    <lineage>
        <taxon>Eukaryota</taxon>
        <taxon>Viridiplantae</taxon>
        <taxon>Streptophyta</taxon>
        <taxon>Embryophyta</taxon>
        <taxon>Tracheophyta</taxon>
        <taxon>Spermatophyta</taxon>
        <taxon>Magnoliopsida</taxon>
        <taxon>eudicotyledons</taxon>
        <taxon>Gunneridae</taxon>
        <taxon>Pentapetalae</taxon>
        <taxon>rosids</taxon>
        <taxon>fabids</taxon>
        <taxon>Malpighiales</taxon>
        <taxon>Euphorbiaceae</taxon>
        <taxon>Crotonoideae</taxon>
        <taxon>Manihoteae</taxon>
        <taxon>Manihot</taxon>
    </lineage>
</organism>
<accession>A0A2C9VN76</accession>
<sequence>MALPKRLTASVLLVMIVVISHDQYPPGGAEAEATPLSSLKRVKTKKFFASLGLECKCCDGAKGECRSSWNSSCSKLQCLPWKSY</sequence>
<evidence type="ECO:0000256" key="1">
    <source>
        <dbReference type="SAM" id="SignalP"/>
    </source>
</evidence>
<name>A0A2C9VN76_MANES</name>
<keyword evidence="1" id="KW-0732">Signal</keyword>
<comment type="caution">
    <text evidence="2">The sequence shown here is derived from an EMBL/GenBank/DDBJ whole genome shotgun (WGS) entry which is preliminary data.</text>
</comment>